<sequence>MCGGSMASGSVNLKILQTLKPKNFLPYQDRQTSPYSVQKLDMLAASHPNLKVFYTVDSPSKYWVGSTGYIS</sequence>
<evidence type="ECO:0000313" key="2">
    <source>
        <dbReference type="Proteomes" id="UP001056120"/>
    </source>
</evidence>
<keyword evidence="2" id="KW-1185">Reference proteome</keyword>
<dbReference type="Proteomes" id="UP001056120">
    <property type="component" value="Linkage Group LG07"/>
</dbReference>
<evidence type="ECO:0000313" key="1">
    <source>
        <dbReference type="EMBL" id="KAI3811857.1"/>
    </source>
</evidence>
<reference evidence="1 2" key="2">
    <citation type="journal article" date="2022" name="Mol. Ecol. Resour.">
        <title>The genomes of chicory, endive, great burdock and yacon provide insights into Asteraceae paleo-polyploidization history and plant inulin production.</title>
        <authorList>
            <person name="Fan W."/>
            <person name="Wang S."/>
            <person name="Wang H."/>
            <person name="Wang A."/>
            <person name="Jiang F."/>
            <person name="Liu H."/>
            <person name="Zhao H."/>
            <person name="Xu D."/>
            <person name="Zhang Y."/>
        </authorList>
    </citation>
    <scope>NUCLEOTIDE SEQUENCE [LARGE SCALE GENOMIC DNA]</scope>
    <source>
        <strain evidence="2">cv. Yunnan</strain>
        <tissue evidence="1">Leaves</tissue>
    </source>
</reference>
<name>A0ACB9IXX0_9ASTR</name>
<protein>
    <submittedName>
        <fullName evidence="1">Uncharacterized protein</fullName>
    </submittedName>
</protein>
<gene>
    <name evidence="1" type="ORF">L1987_21589</name>
</gene>
<reference evidence="2" key="1">
    <citation type="journal article" date="2022" name="Mol. Ecol. Resour.">
        <title>The genomes of chicory, endive, great burdock and yacon provide insights into Asteraceae palaeo-polyploidization history and plant inulin production.</title>
        <authorList>
            <person name="Fan W."/>
            <person name="Wang S."/>
            <person name="Wang H."/>
            <person name="Wang A."/>
            <person name="Jiang F."/>
            <person name="Liu H."/>
            <person name="Zhao H."/>
            <person name="Xu D."/>
            <person name="Zhang Y."/>
        </authorList>
    </citation>
    <scope>NUCLEOTIDE SEQUENCE [LARGE SCALE GENOMIC DNA]</scope>
    <source>
        <strain evidence="2">cv. Yunnan</strain>
    </source>
</reference>
<comment type="caution">
    <text evidence="1">The sequence shown here is derived from an EMBL/GenBank/DDBJ whole genome shotgun (WGS) entry which is preliminary data.</text>
</comment>
<proteinExistence type="predicted"/>
<dbReference type="EMBL" id="CM042024">
    <property type="protein sequence ID" value="KAI3811857.1"/>
    <property type="molecule type" value="Genomic_DNA"/>
</dbReference>
<organism evidence="1 2">
    <name type="scientific">Smallanthus sonchifolius</name>
    <dbReference type="NCBI Taxonomy" id="185202"/>
    <lineage>
        <taxon>Eukaryota</taxon>
        <taxon>Viridiplantae</taxon>
        <taxon>Streptophyta</taxon>
        <taxon>Embryophyta</taxon>
        <taxon>Tracheophyta</taxon>
        <taxon>Spermatophyta</taxon>
        <taxon>Magnoliopsida</taxon>
        <taxon>eudicotyledons</taxon>
        <taxon>Gunneridae</taxon>
        <taxon>Pentapetalae</taxon>
        <taxon>asterids</taxon>
        <taxon>campanulids</taxon>
        <taxon>Asterales</taxon>
        <taxon>Asteraceae</taxon>
        <taxon>Asteroideae</taxon>
        <taxon>Heliantheae alliance</taxon>
        <taxon>Millerieae</taxon>
        <taxon>Smallanthus</taxon>
    </lineage>
</organism>
<accession>A0ACB9IXX0</accession>